<name>A0A914HFI3_GLORO</name>
<reference evidence="3" key="1">
    <citation type="submission" date="2022-11" db="UniProtKB">
        <authorList>
            <consortium name="WormBaseParasite"/>
        </authorList>
    </citation>
    <scope>IDENTIFICATION</scope>
</reference>
<dbReference type="WBParaSite" id="Gr19_v10_g1705.t1">
    <property type="protein sequence ID" value="Gr19_v10_g1705.t1"/>
    <property type="gene ID" value="Gr19_v10_g1705"/>
</dbReference>
<feature type="coiled-coil region" evidence="1">
    <location>
        <begin position="48"/>
        <end position="157"/>
    </location>
</feature>
<protein>
    <submittedName>
        <fullName evidence="3">Uncharacterized protein</fullName>
    </submittedName>
</protein>
<proteinExistence type="predicted"/>
<sequence length="213" mass="24797">MNFLCFLGKKRPQEQSPPYRNIQQQVEEVSAIQANVVVVESVDVQRLVKAQQTTIVELEKNQQNLQKLIAALRERVGRFEAAKFVERERIGQLELELKETNKKLEKLGNNSKDAMEKPRRGVTKLKTDMAQLVEEQNRKFEQQLDELGNNAKNALDKALEAKTVIELKEYQTLMNAYDALQEKVGRMKAYQKEQQQNIYMLTRGQKNHKIYSF</sequence>
<dbReference type="AlphaFoldDB" id="A0A914HFI3"/>
<accession>A0A914HFI3</accession>
<evidence type="ECO:0000313" key="2">
    <source>
        <dbReference type="Proteomes" id="UP000887572"/>
    </source>
</evidence>
<dbReference type="Proteomes" id="UP000887572">
    <property type="component" value="Unplaced"/>
</dbReference>
<keyword evidence="2" id="KW-1185">Reference proteome</keyword>
<keyword evidence="1" id="KW-0175">Coiled coil</keyword>
<evidence type="ECO:0000313" key="3">
    <source>
        <dbReference type="WBParaSite" id="Gr19_v10_g1705.t1"/>
    </source>
</evidence>
<organism evidence="2 3">
    <name type="scientific">Globodera rostochiensis</name>
    <name type="common">Golden nematode worm</name>
    <name type="synonym">Heterodera rostochiensis</name>
    <dbReference type="NCBI Taxonomy" id="31243"/>
    <lineage>
        <taxon>Eukaryota</taxon>
        <taxon>Metazoa</taxon>
        <taxon>Ecdysozoa</taxon>
        <taxon>Nematoda</taxon>
        <taxon>Chromadorea</taxon>
        <taxon>Rhabditida</taxon>
        <taxon>Tylenchina</taxon>
        <taxon>Tylenchomorpha</taxon>
        <taxon>Tylenchoidea</taxon>
        <taxon>Heteroderidae</taxon>
        <taxon>Heteroderinae</taxon>
        <taxon>Globodera</taxon>
    </lineage>
</organism>
<evidence type="ECO:0000256" key="1">
    <source>
        <dbReference type="SAM" id="Coils"/>
    </source>
</evidence>